<reference evidence="2 3" key="1">
    <citation type="journal article" date="2023" name="Nucleic Acids Res.">
        <title>The hologenome of Daphnia magna reveals possible DNA methylation and microbiome-mediated evolution of the host genome.</title>
        <authorList>
            <person name="Chaturvedi A."/>
            <person name="Li X."/>
            <person name="Dhandapani V."/>
            <person name="Marshall H."/>
            <person name="Kissane S."/>
            <person name="Cuenca-Cambronero M."/>
            <person name="Asole G."/>
            <person name="Calvet F."/>
            <person name="Ruiz-Romero M."/>
            <person name="Marangio P."/>
            <person name="Guigo R."/>
            <person name="Rago D."/>
            <person name="Mirbahai L."/>
            <person name="Eastwood N."/>
            <person name="Colbourne J.K."/>
            <person name="Zhou J."/>
            <person name="Mallon E."/>
            <person name="Orsini L."/>
        </authorList>
    </citation>
    <scope>NUCLEOTIDE SEQUENCE [LARGE SCALE GENOMIC DNA]</scope>
    <source>
        <strain evidence="2">LRV0_1</strain>
    </source>
</reference>
<evidence type="ECO:0000313" key="2">
    <source>
        <dbReference type="EMBL" id="KAK4006415.1"/>
    </source>
</evidence>
<dbReference type="EMBL" id="JAOYFB010000002">
    <property type="protein sequence ID" value="KAK4006415.1"/>
    <property type="molecule type" value="Genomic_DNA"/>
</dbReference>
<sequence>MGQLRLLKPTVVLLSGGAALRLSLDITMLQTVEVALNFTSNNTTLPSEILDAIADHIRLKRNLALDRVAFEECHQSANETCNEFFLRLKRLTETAELCARCSDE</sequence>
<evidence type="ECO:0000256" key="1">
    <source>
        <dbReference type="SAM" id="SignalP"/>
    </source>
</evidence>
<feature type="chain" id="PRO_5046500171" evidence="1">
    <location>
        <begin position="20"/>
        <end position="104"/>
    </location>
</feature>
<organism evidence="2 3">
    <name type="scientific">Daphnia magna</name>
    <dbReference type="NCBI Taxonomy" id="35525"/>
    <lineage>
        <taxon>Eukaryota</taxon>
        <taxon>Metazoa</taxon>
        <taxon>Ecdysozoa</taxon>
        <taxon>Arthropoda</taxon>
        <taxon>Crustacea</taxon>
        <taxon>Branchiopoda</taxon>
        <taxon>Diplostraca</taxon>
        <taxon>Cladocera</taxon>
        <taxon>Anomopoda</taxon>
        <taxon>Daphniidae</taxon>
        <taxon>Daphnia</taxon>
    </lineage>
</organism>
<evidence type="ECO:0000313" key="3">
    <source>
        <dbReference type="Proteomes" id="UP001234178"/>
    </source>
</evidence>
<dbReference type="PANTHER" id="PTHR33198">
    <property type="entry name" value="ANK_REP_REGION DOMAIN-CONTAINING PROTEIN-RELATED"/>
    <property type="match status" value="1"/>
</dbReference>
<name>A0ABQ9Z1T0_9CRUS</name>
<keyword evidence="1" id="KW-0732">Signal</keyword>
<dbReference type="PANTHER" id="PTHR33198:SF8">
    <property type="entry name" value="CCHC-TYPE DOMAIN-CONTAINING PROTEIN"/>
    <property type="match status" value="1"/>
</dbReference>
<keyword evidence="3" id="KW-1185">Reference proteome</keyword>
<comment type="caution">
    <text evidence="2">The sequence shown here is derived from an EMBL/GenBank/DDBJ whole genome shotgun (WGS) entry which is preliminary data.</text>
</comment>
<gene>
    <name evidence="2" type="ORF">OUZ56_011568</name>
</gene>
<proteinExistence type="predicted"/>
<accession>A0ABQ9Z1T0</accession>
<feature type="signal peptide" evidence="1">
    <location>
        <begin position="1"/>
        <end position="19"/>
    </location>
</feature>
<protein>
    <submittedName>
        <fullName evidence="2">Uncharacterized protein</fullName>
    </submittedName>
</protein>
<dbReference type="Proteomes" id="UP001234178">
    <property type="component" value="Unassembled WGS sequence"/>
</dbReference>